<dbReference type="Pfam" id="PF00990">
    <property type="entry name" value="GGDEF"/>
    <property type="match status" value="2"/>
</dbReference>
<dbReference type="PROSITE" id="PS50883">
    <property type="entry name" value="EAL"/>
    <property type="match status" value="1"/>
</dbReference>
<dbReference type="PANTHER" id="PTHR44757">
    <property type="entry name" value="DIGUANYLATE CYCLASE DGCP"/>
    <property type="match status" value="1"/>
</dbReference>
<dbReference type="Gene3D" id="3.20.20.450">
    <property type="entry name" value="EAL domain"/>
    <property type="match status" value="1"/>
</dbReference>
<accession>A0A0E2H889</accession>
<dbReference type="RefSeq" id="WP_002587719.1">
    <property type="nucleotide sequence ID" value="NZ_KB850977.1"/>
</dbReference>
<dbReference type="CDD" id="cd01949">
    <property type="entry name" value="GGDEF"/>
    <property type="match status" value="2"/>
</dbReference>
<dbReference type="Gene3D" id="3.30.70.270">
    <property type="match status" value="2"/>
</dbReference>
<dbReference type="InterPro" id="IPR001633">
    <property type="entry name" value="EAL_dom"/>
</dbReference>
<dbReference type="PATRIC" id="fig|999408.3.peg.3296"/>
<dbReference type="InterPro" id="IPR035919">
    <property type="entry name" value="EAL_sf"/>
</dbReference>
<dbReference type="NCBIfam" id="TIGR00254">
    <property type="entry name" value="GGDEF"/>
    <property type="match status" value="2"/>
</dbReference>
<dbReference type="AlphaFoldDB" id="A0A0E2H889"/>
<dbReference type="HOGENOM" id="CLU_000445_36_0_9"/>
<evidence type="ECO:0000313" key="4">
    <source>
        <dbReference type="EMBL" id="ENZ13118.1"/>
    </source>
</evidence>
<dbReference type="InterPro" id="IPR000014">
    <property type="entry name" value="PAS"/>
</dbReference>
<dbReference type="Pfam" id="PF00563">
    <property type="entry name" value="EAL"/>
    <property type="match status" value="1"/>
</dbReference>
<dbReference type="CDD" id="cd00130">
    <property type="entry name" value="PAS"/>
    <property type="match status" value="1"/>
</dbReference>
<dbReference type="EMBL" id="AGYR01000035">
    <property type="protein sequence ID" value="ENZ13118.1"/>
    <property type="molecule type" value="Genomic_DNA"/>
</dbReference>
<protein>
    <submittedName>
        <fullName evidence="4">Diguanylate cyclase (GGDEF) domain-containing protein</fullName>
    </submittedName>
</protein>
<dbReference type="InterPro" id="IPR043128">
    <property type="entry name" value="Rev_trsase/Diguanyl_cyclase"/>
</dbReference>
<dbReference type="InterPro" id="IPR029787">
    <property type="entry name" value="Nucleotide_cyclase"/>
</dbReference>
<feature type="domain" description="GGDEF" evidence="3">
    <location>
        <begin position="159"/>
        <end position="295"/>
    </location>
</feature>
<evidence type="ECO:0000313" key="5">
    <source>
        <dbReference type="Proteomes" id="UP000013085"/>
    </source>
</evidence>
<dbReference type="CDD" id="cd01948">
    <property type="entry name" value="EAL"/>
    <property type="match status" value="1"/>
</dbReference>
<reference evidence="4 5" key="1">
    <citation type="submission" date="2013-01" db="EMBL/GenBank/DDBJ databases">
        <title>The Genome Sequence of Clostridium clostridioforme 90A8.</title>
        <authorList>
            <consortium name="The Broad Institute Genome Sequencing Platform"/>
            <person name="Earl A."/>
            <person name="Ward D."/>
            <person name="Feldgarden M."/>
            <person name="Gevers D."/>
            <person name="Courvalin P."/>
            <person name="Lambert T."/>
            <person name="Walker B."/>
            <person name="Young S.K."/>
            <person name="Zeng Q."/>
            <person name="Gargeya S."/>
            <person name="Fitzgerald M."/>
            <person name="Haas B."/>
            <person name="Abouelleil A."/>
            <person name="Alvarado L."/>
            <person name="Arachchi H.M."/>
            <person name="Berlin A.M."/>
            <person name="Chapman S.B."/>
            <person name="Dewar J."/>
            <person name="Goldberg J."/>
            <person name="Griggs A."/>
            <person name="Gujja S."/>
            <person name="Hansen M."/>
            <person name="Howarth C."/>
            <person name="Imamovic A."/>
            <person name="Larimer J."/>
            <person name="McCowan C."/>
            <person name="Murphy C."/>
            <person name="Neiman D."/>
            <person name="Pearson M."/>
            <person name="Priest M."/>
            <person name="Roberts A."/>
            <person name="Saif S."/>
            <person name="Shea T."/>
            <person name="Sisk P."/>
            <person name="Sykes S."/>
            <person name="Wortman J."/>
            <person name="Nusbaum C."/>
            <person name="Birren B."/>
        </authorList>
    </citation>
    <scope>NUCLEOTIDE SEQUENCE [LARGE SCALE GENOMIC DNA]</scope>
    <source>
        <strain evidence="4 5">90A8</strain>
    </source>
</reference>
<feature type="domain" description="PAS" evidence="1">
    <location>
        <begin position="9"/>
        <end position="51"/>
    </location>
</feature>
<dbReference type="Proteomes" id="UP000013085">
    <property type="component" value="Unassembled WGS sequence"/>
</dbReference>
<dbReference type="SUPFAM" id="SSF55073">
    <property type="entry name" value="Nucleotide cyclase"/>
    <property type="match status" value="2"/>
</dbReference>
<dbReference type="SUPFAM" id="SSF55785">
    <property type="entry name" value="PYP-like sensor domain (PAS domain)"/>
    <property type="match status" value="1"/>
</dbReference>
<evidence type="ECO:0000259" key="3">
    <source>
        <dbReference type="PROSITE" id="PS50887"/>
    </source>
</evidence>
<organism evidence="4 5">
    <name type="scientific">[Clostridium] clostridioforme 90A8</name>
    <dbReference type="NCBI Taxonomy" id="999408"/>
    <lineage>
        <taxon>Bacteria</taxon>
        <taxon>Bacillati</taxon>
        <taxon>Bacillota</taxon>
        <taxon>Clostridia</taxon>
        <taxon>Lachnospirales</taxon>
        <taxon>Lachnospiraceae</taxon>
        <taxon>Enterocloster</taxon>
    </lineage>
</organism>
<comment type="caution">
    <text evidence="4">The sequence shown here is derived from an EMBL/GenBank/DDBJ whole genome shotgun (WGS) entry which is preliminary data.</text>
</comment>
<feature type="domain" description="EAL" evidence="2">
    <location>
        <begin position="597"/>
        <end position="850"/>
    </location>
</feature>
<dbReference type="GeneID" id="57960557"/>
<evidence type="ECO:0000259" key="2">
    <source>
        <dbReference type="PROSITE" id="PS50883"/>
    </source>
</evidence>
<sequence length="850" mass="98278">MEEQQNSFKDTFLAAVLDQMDTNFYITDVETDEILYMNKTMKETFGLTRPEGRVCWQVLQKDMKERCPYCKIRQMEQMGDNKICVWRETNSVTGKKYRNYDSLIQWKGKIYHIQNSVDMTEYDKISETARTDELTRMLNRRGGSERLMRALEQGSRENQVVTVVLYDINELKSVNDRYGHSEGDRLLQYVAAIAKECLGRLDFMYRLSGDEFVMVFYGRDMKAADESMKRLLTRAGQERKRQLQEYDVSFSYGIAEVCPGDMGSVEDIISRADERMYIQKREYHIERAKRRLREKHEDGDAPFYYDGGSLYEALSASTDDYIFVGNMKTGVFCYPQAMVEEFGLPGQVVREAAAFWGQLIHPHDEAYFLESNQSIADGREEYHNIEYRARNVRGEWTWLRCRGKMLRDKDGQPKLFAGMISNLGKKNQIDHMTGLYNKYEFEENIKKYLADRKCMDTIGLMVLDMDSFKNINDLYDRSFGDEVLRITAQKVASMLPPNAMLYRLDGDEFGILLLGGDTKEAAHLFDKLQQNFCKQQEYGGKKYFCTLSAGYAAYPEDGGNYLELFKRANYSLEYSKIMGKNRMTVFSGNILADRERRLELMELLRESVERGFAGFSIHYQPQADTLSGRLCGAEALARWHCGKYGDVSPGEFIPLMEQSGLIVPFGQWILSHGMAQCLEWCRSRPDFQISVNLSYLQLSQGDFISFLRTALEENSLDPSRLIMELTETYLAKAEVDTLRLIAQMKELGVKIAMDDFGVGYSSLFSLKSIPVDVVKIDRRFVKGITSDPFNATFIRSITDLCHDVGRKVCLEGVETKEEYEAVRELGMEYIQGYYFGRPMSARRFEDRLKE</sequence>
<dbReference type="PANTHER" id="PTHR44757:SF2">
    <property type="entry name" value="BIOFILM ARCHITECTURE MAINTENANCE PROTEIN MBAA"/>
    <property type="match status" value="1"/>
</dbReference>
<dbReference type="InterPro" id="IPR000160">
    <property type="entry name" value="GGDEF_dom"/>
</dbReference>
<evidence type="ECO:0000259" key="1">
    <source>
        <dbReference type="PROSITE" id="PS50112"/>
    </source>
</evidence>
<dbReference type="InterPro" id="IPR035965">
    <property type="entry name" value="PAS-like_dom_sf"/>
</dbReference>
<gene>
    <name evidence="4" type="ORF">HMPREF1090_03054</name>
</gene>
<dbReference type="InterPro" id="IPR013655">
    <property type="entry name" value="PAS_fold_3"/>
</dbReference>
<dbReference type="PROSITE" id="PS50112">
    <property type="entry name" value="PAS"/>
    <property type="match status" value="1"/>
</dbReference>
<dbReference type="InterPro" id="IPR052155">
    <property type="entry name" value="Biofilm_reg_signaling"/>
</dbReference>
<dbReference type="Pfam" id="PF08447">
    <property type="entry name" value="PAS_3"/>
    <property type="match status" value="1"/>
</dbReference>
<dbReference type="Gene3D" id="3.30.450.20">
    <property type="entry name" value="PAS domain"/>
    <property type="match status" value="1"/>
</dbReference>
<dbReference type="SMART" id="SM00052">
    <property type="entry name" value="EAL"/>
    <property type="match status" value="1"/>
</dbReference>
<dbReference type="PROSITE" id="PS50887">
    <property type="entry name" value="GGDEF"/>
    <property type="match status" value="2"/>
</dbReference>
<name>A0A0E2H889_9FIRM</name>
<dbReference type="SMART" id="SM00267">
    <property type="entry name" value="GGDEF"/>
    <property type="match status" value="2"/>
</dbReference>
<feature type="domain" description="GGDEF" evidence="3">
    <location>
        <begin position="456"/>
        <end position="588"/>
    </location>
</feature>
<proteinExistence type="predicted"/>
<dbReference type="SUPFAM" id="SSF141868">
    <property type="entry name" value="EAL domain-like"/>
    <property type="match status" value="1"/>
</dbReference>